<proteinExistence type="predicted"/>
<organism evidence="1">
    <name type="scientific">marine sediment metagenome</name>
    <dbReference type="NCBI Taxonomy" id="412755"/>
    <lineage>
        <taxon>unclassified sequences</taxon>
        <taxon>metagenomes</taxon>
        <taxon>ecological metagenomes</taxon>
    </lineage>
</organism>
<dbReference type="Gene3D" id="3.40.640.10">
    <property type="entry name" value="Type I PLP-dependent aspartate aminotransferase-like (Major domain)"/>
    <property type="match status" value="1"/>
</dbReference>
<dbReference type="CDD" id="cd00616">
    <property type="entry name" value="AHBA_syn"/>
    <property type="match status" value="1"/>
</dbReference>
<dbReference type="InterPro" id="IPR015422">
    <property type="entry name" value="PyrdxlP-dep_Trfase_small"/>
</dbReference>
<dbReference type="AlphaFoldDB" id="A0A0F9NVZ2"/>
<dbReference type="InterPro" id="IPR015424">
    <property type="entry name" value="PyrdxlP-dep_Trfase"/>
</dbReference>
<name>A0A0F9NVZ2_9ZZZZ</name>
<dbReference type="PIRSF" id="PIRSF000390">
    <property type="entry name" value="PLP_StrS"/>
    <property type="match status" value="1"/>
</dbReference>
<comment type="caution">
    <text evidence="1">The sequence shown here is derived from an EMBL/GenBank/DDBJ whole genome shotgun (WGS) entry which is preliminary data.</text>
</comment>
<protein>
    <recommendedName>
        <fullName evidence="2">DegT/DnrJ/EryC1/StrS family aminotransferase</fullName>
    </recommendedName>
</protein>
<dbReference type="InterPro" id="IPR000653">
    <property type="entry name" value="DegT/StrS_aminotransferase"/>
</dbReference>
<sequence>VRKNSFPPWPQFDKLQEKNLLQVLRSGKWGRHEGNLISEFEQRFAELCEVKRSLMVSSGSTALQIALGATGVEAGDEVLVTPYTFMSTVMSVLLVSALPVFVDIDSETYCIDPQMIENEITSHTRAILPVHLAGMPCEMGAIMNIAAEHNLVVIEDACQAHLAEWEGRKVGGIGKIGCFSFQTSKNISSGEGGAITSNDSTVMDYCFYYHTCGRSRGGMWYSHPHLGSNYRMTEFQAAILLAQLGRVKDQTATRSKNATYLSRELSGISGIDPLRIPRFVTTHAYHLYIFRYDAEAFRGPPRDIFVKALRAEGIPCSTGYTPLYKEEFVRKAIETRAFQKLFGRSRLNKYLSDIHCPVTEKACNEQAVWIPQPVLLGTKKDMNNIVEAIQKIHRYGEELNKTYHQ</sequence>
<feature type="non-terminal residue" evidence="1">
    <location>
        <position position="1"/>
    </location>
</feature>
<dbReference type="GO" id="GO:0030170">
    <property type="term" value="F:pyridoxal phosphate binding"/>
    <property type="evidence" value="ECO:0007669"/>
    <property type="project" value="TreeGrafter"/>
</dbReference>
<dbReference type="Gene3D" id="3.90.1150.10">
    <property type="entry name" value="Aspartate Aminotransferase, domain 1"/>
    <property type="match status" value="1"/>
</dbReference>
<dbReference type="Pfam" id="PF01041">
    <property type="entry name" value="DegT_DnrJ_EryC1"/>
    <property type="match status" value="1"/>
</dbReference>
<dbReference type="PANTHER" id="PTHR30244">
    <property type="entry name" value="TRANSAMINASE"/>
    <property type="match status" value="1"/>
</dbReference>
<gene>
    <name evidence="1" type="ORF">LCGC14_1212440</name>
</gene>
<dbReference type="GO" id="GO:0000271">
    <property type="term" value="P:polysaccharide biosynthetic process"/>
    <property type="evidence" value="ECO:0007669"/>
    <property type="project" value="TreeGrafter"/>
</dbReference>
<dbReference type="InterPro" id="IPR015421">
    <property type="entry name" value="PyrdxlP-dep_Trfase_major"/>
</dbReference>
<accession>A0A0F9NVZ2</accession>
<dbReference type="PANTHER" id="PTHR30244:SF34">
    <property type="entry name" value="DTDP-4-AMINO-4,6-DIDEOXYGALACTOSE TRANSAMINASE"/>
    <property type="match status" value="1"/>
</dbReference>
<dbReference type="GO" id="GO:0008483">
    <property type="term" value="F:transaminase activity"/>
    <property type="evidence" value="ECO:0007669"/>
    <property type="project" value="TreeGrafter"/>
</dbReference>
<dbReference type="EMBL" id="LAZR01006319">
    <property type="protein sequence ID" value="KKM93035.1"/>
    <property type="molecule type" value="Genomic_DNA"/>
</dbReference>
<reference evidence="1" key="1">
    <citation type="journal article" date="2015" name="Nature">
        <title>Complex archaea that bridge the gap between prokaryotes and eukaryotes.</title>
        <authorList>
            <person name="Spang A."/>
            <person name="Saw J.H."/>
            <person name="Jorgensen S.L."/>
            <person name="Zaremba-Niedzwiedzka K."/>
            <person name="Martijn J."/>
            <person name="Lind A.E."/>
            <person name="van Eijk R."/>
            <person name="Schleper C."/>
            <person name="Guy L."/>
            <person name="Ettema T.J."/>
        </authorList>
    </citation>
    <scope>NUCLEOTIDE SEQUENCE</scope>
</reference>
<evidence type="ECO:0008006" key="2">
    <source>
        <dbReference type="Google" id="ProtNLM"/>
    </source>
</evidence>
<dbReference type="SUPFAM" id="SSF53383">
    <property type="entry name" value="PLP-dependent transferases"/>
    <property type="match status" value="1"/>
</dbReference>
<evidence type="ECO:0000313" key="1">
    <source>
        <dbReference type="EMBL" id="KKM93035.1"/>
    </source>
</evidence>